<evidence type="ECO:0000313" key="1">
    <source>
        <dbReference type="EMBL" id="CCG53776.1"/>
    </source>
</evidence>
<dbReference type="PANTHER" id="PTHR48098:SF6">
    <property type="entry name" value="FERRI-BACILLIBACTIN ESTERASE BESA"/>
    <property type="match status" value="1"/>
</dbReference>
<dbReference type="RefSeq" id="WP_014388895.1">
    <property type="nucleotide sequence ID" value="NC_017025.1"/>
</dbReference>
<accession>H8XUJ8</accession>
<dbReference type="HOGENOM" id="CLU_1003815_0_0_10"/>
<dbReference type="PROSITE" id="PS51257">
    <property type="entry name" value="PROKAR_LIPOPROTEIN"/>
    <property type="match status" value="1"/>
</dbReference>
<dbReference type="InterPro" id="IPR050583">
    <property type="entry name" value="Mycobacterial_A85_antigen"/>
</dbReference>
<dbReference type="Gene3D" id="3.40.50.1820">
    <property type="entry name" value="alpha/beta hydrolase"/>
    <property type="match status" value="1"/>
</dbReference>
<dbReference type="InterPro" id="IPR000801">
    <property type="entry name" value="Esterase-like"/>
</dbReference>
<protein>
    <submittedName>
        <fullName evidence="1">Probable lipoprotein</fullName>
    </submittedName>
</protein>
<name>H8XUJ8_FLAIG</name>
<dbReference type="Proteomes" id="UP000007599">
    <property type="component" value="Chromosome I"/>
</dbReference>
<reference evidence="2" key="2">
    <citation type="submission" date="2012-03" db="EMBL/GenBank/DDBJ databases">
        <title>Complete genome sequence of Flavobacterium indicum GPTSA100-9T, isolated from warm spring water.</title>
        <authorList>
            <person name="Barbier P."/>
            <person name="Houel A."/>
            <person name="Loux V."/>
            <person name="Poulain J."/>
            <person name="Bernardet J.-F."/>
            <person name="Touchon M."/>
            <person name="Duchaud E."/>
        </authorList>
    </citation>
    <scope>NUCLEOTIDE SEQUENCE [LARGE SCALE GENOMIC DNA]</scope>
    <source>
        <strain evidence="2">DSM 17447 / CIP 109464 / GPTSA100-9</strain>
    </source>
</reference>
<organism evidence="1 2">
    <name type="scientific">Flavobacterium indicum (strain DSM 17447 / CIP 109464 / GPTSA100-9)</name>
    <dbReference type="NCBI Taxonomy" id="1094466"/>
    <lineage>
        <taxon>Bacteria</taxon>
        <taxon>Pseudomonadati</taxon>
        <taxon>Bacteroidota</taxon>
        <taxon>Flavobacteriia</taxon>
        <taxon>Flavobacteriales</taxon>
        <taxon>Flavobacteriaceae</taxon>
        <taxon>Flavobacterium</taxon>
    </lineage>
</organism>
<evidence type="ECO:0000313" key="2">
    <source>
        <dbReference type="Proteomes" id="UP000007599"/>
    </source>
</evidence>
<gene>
    <name evidence="1" type="ordered locus">KQS_09210</name>
</gene>
<dbReference type="AlphaFoldDB" id="H8XUJ8"/>
<dbReference type="KEGG" id="fin:KQS_09210"/>
<dbReference type="PANTHER" id="PTHR48098">
    <property type="entry name" value="ENTEROCHELIN ESTERASE-RELATED"/>
    <property type="match status" value="1"/>
</dbReference>
<dbReference type="SUPFAM" id="SSF53474">
    <property type="entry name" value="alpha/beta-Hydrolases"/>
    <property type="match status" value="1"/>
</dbReference>
<dbReference type="eggNOG" id="COG2382">
    <property type="taxonomic scope" value="Bacteria"/>
</dbReference>
<keyword evidence="1" id="KW-0449">Lipoprotein</keyword>
<sequence length="277" mass="32398">MTKNIFALLILMLFISCKSNKSIVESHSKYFTDSIYSKSLSEYRKHNIYLPKNFNSSESYPIVYATDGFTIKENSFLKKNLDSLIENNIIRPIIFVESHCNTKIADSSGTFGNGKKIYNKYRYFEYVEKQTNDSILSKRFDNHMNYFKNEMITHIEKQLNQQSSKTNRYFYGFSNGADFGISLLNYQTNIIGTYLCFSAVGMNSAKKWTTDKKHPNLYIVYGTKEGDWVKNENEFMRKVYNDSSSFISIKTFDGGHDYRMWNNELIKLLTKLFSTNK</sequence>
<reference evidence="1 2" key="1">
    <citation type="journal article" date="2012" name="J. Bacteriol.">
        <title>Complete Genome Sequence of Flavobacterium indicum GPSTA100-9T, Isolated from Warm Spring Water.</title>
        <authorList>
            <person name="Barbier P."/>
            <person name="Houel A."/>
            <person name="Loux V."/>
            <person name="Poulain J."/>
            <person name="Bernardet J.F."/>
            <person name="Touchon M."/>
            <person name="Duchaud E."/>
        </authorList>
    </citation>
    <scope>NUCLEOTIDE SEQUENCE [LARGE SCALE GENOMIC DNA]</scope>
    <source>
        <strain evidence="2">DSM 17447 / CIP 109464 / GPTSA100-9</strain>
    </source>
</reference>
<dbReference type="PATRIC" id="fig|1094466.5.peg.1806"/>
<dbReference type="STRING" id="1094466.KQS_09210"/>
<dbReference type="Pfam" id="PF00756">
    <property type="entry name" value="Esterase"/>
    <property type="match status" value="1"/>
</dbReference>
<proteinExistence type="predicted"/>
<dbReference type="InterPro" id="IPR029058">
    <property type="entry name" value="AB_hydrolase_fold"/>
</dbReference>
<keyword evidence="2" id="KW-1185">Reference proteome</keyword>
<dbReference type="OrthoDB" id="9803578at2"/>
<dbReference type="EMBL" id="HE774682">
    <property type="protein sequence ID" value="CCG53776.1"/>
    <property type="molecule type" value="Genomic_DNA"/>
</dbReference>